<dbReference type="RefSeq" id="WP_055228084.1">
    <property type="nucleotide sequence ID" value="NZ_CYYV01000010.1"/>
</dbReference>
<dbReference type="PANTHER" id="PTHR35596">
    <property type="entry name" value="DUF2263 DOMAIN-CONTAINING PROTEIN"/>
    <property type="match status" value="1"/>
</dbReference>
<dbReference type="PANTHER" id="PTHR35596:SF1">
    <property type="entry name" value="MICROBIAL-TYPE PARG CATALYTIC DOMAIN-CONTAINING PROTEIN"/>
    <property type="match status" value="1"/>
</dbReference>
<dbReference type="NCBIfam" id="TIGR02452">
    <property type="entry name" value="TIGR02452 family protein"/>
    <property type="match status" value="1"/>
</dbReference>
<dbReference type="Gene3D" id="3.40.220.10">
    <property type="entry name" value="Leucine Aminopeptidase, subunit E, domain 1"/>
    <property type="match status" value="1"/>
</dbReference>
<dbReference type="Pfam" id="PF10021">
    <property type="entry name" value="PARG_cat_microb"/>
    <property type="match status" value="1"/>
</dbReference>
<evidence type="ECO:0000313" key="2">
    <source>
        <dbReference type="EMBL" id="CUO56032.1"/>
    </source>
</evidence>
<gene>
    <name evidence="2" type="ORF">ERS852406_02274</name>
</gene>
<dbReference type="Proteomes" id="UP000095706">
    <property type="component" value="Unassembled WGS sequence"/>
</dbReference>
<dbReference type="SUPFAM" id="SSF52949">
    <property type="entry name" value="Macro domain-like"/>
    <property type="match status" value="1"/>
</dbReference>
<dbReference type="InterPro" id="IPR043472">
    <property type="entry name" value="Macro_dom-like"/>
</dbReference>
<reference evidence="2 3" key="1">
    <citation type="submission" date="2015-09" db="EMBL/GenBank/DDBJ databases">
        <authorList>
            <consortium name="Pathogen Informatics"/>
        </authorList>
    </citation>
    <scope>NUCLEOTIDE SEQUENCE [LARGE SCALE GENOMIC DNA]</scope>
    <source>
        <strain evidence="2 3">2789STDY5608849</strain>
    </source>
</reference>
<dbReference type="AlphaFoldDB" id="A0A174G0F5"/>
<evidence type="ECO:0000259" key="1">
    <source>
        <dbReference type="Pfam" id="PF10021"/>
    </source>
</evidence>
<accession>A0A174G0F5</accession>
<protein>
    <submittedName>
        <fullName evidence="2">Uncharacterized protein conserved in bacteria</fullName>
    </submittedName>
</protein>
<organism evidence="2 3">
    <name type="scientific">Fusicatenibacter saccharivorans</name>
    <dbReference type="NCBI Taxonomy" id="1150298"/>
    <lineage>
        <taxon>Bacteria</taxon>
        <taxon>Bacillati</taxon>
        <taxon>Bacillota</taxon>
        <taxon>Clostridia</taxon>
        <taxon>Lachnospirales</taxon>
        <taxon>Lachnospiraceae</taxon>
        <taxon>Fusicatenibacter</taxon>
    </lineage>
</organism>
<feature type="domain" description="Microbial-type PARG catalytic" evidence="1">
    <location>
        <begin position="21"/>
        <end position="148"/>
    </location>
</feature>
<dbReference type="InterPro" id="IPR019261">
    <property type="entry name" value="PARG_cat_microbial"/>
</dbReference>
<dbReference type="InterPro" id="IPR012664">
    <property type="entry name" value="CHP02452"/>
</dbReference>
<name>A0A174G0F5_9FIRM</name>
<sequence length="282" mass="31203">MDRRSNNIAIFQDSMDMIKASQKLQQAVQLSIQNQKLYVPSQAIALPESGKSPCKTIVSSKRSFEAASAYAKAGKRVCVLNFASATNPGGGVTRGSTAQEECLCRCSTLYPCLDTKTIWHQFYQPHRKAGDPLYNDDLLYTPGVVVFKTDTSAPERTEEKDWYQVDIITCAAPNLRKKPSNAMNPSAGNAPVKISEKALYELQMQRLERVFQAAASNGAEVLILGAFGCGAFCNPPRIVARAFRSVQEKYASYFETIEYAVFCGRNNTQNYDAFNMVLGSRK</sequence>
<dbReference type="PIRSF" id="PIRSF014899">
    <property type="entry name" value="UCP014899"/>
    <property type="match status" value="1"/>
</dbReference>
<evidence type="ECO:0000313" key="3">
    <source>
        <dbReference type="Proteomes" id="UP000095706"/>
    </source>
</evidence>
<proteinExistence type="predicted"/>
<dbReference type="EMBL" id="CYYV01000010">
    <property type="protein sequence ID" value="CUO56032.1"/>
    <property type="molecule type" value="Genomic_DNA"/>
</dbReference>